<protein>
    <submittedName>
        <fullName evidence="2">Monocarboxylate transporter 12-B</fullName>
    </submittedName>
</protein>
<dbReference type="PANTHER" id="PTHR11360:SF229">
    <property type="entry name" value="AGAP007601-PA"/>
    <property type="match status" value="1"/>
</dbReference>
<keyword evidence="1" id="KW-1133">Transmembrane helix</keyword>
<dbReference type="STRING" id="104452.A0A0L7L9Z3"/>
<dbReference type="Proteomes" id="UP000037510">
    <property type="component" value="Unassembled WGS sequence"/>
</dbReference>
<feature type="transmembrane region" description="Helical" evidence="1">
    <location>
        <begin position="66"/>
        <end position="86"/>
    </location>
</feature>
<proteinExistence type="predicted"/>
<dbReference type="Gene3D" id="1.20.1250.20">
    <property type="entry name" value="MFS general substrate transporter like domains"/>
    <property type="match status" value="1"/>
</dbReference>
<dbReference type="Pfam" id="PF07690">
    <property type="entry name" value="MFS_1"/>
    <property type="match status" value="1"/>
</dbReference>
<sequence>MASEKSLLVTKPKTMKVVKLVPPDGGWGWMVLIGVAISNIFNQSMLSLFSLLYGDALEAMGHKTKGAAIVMSTMLFVANFGGPIAGAIVKLTSTRCVAVIGACFCTAGIFLSGFSTSIIHLILSYGMLLGLGLGFIQNSSFVAINSYFKLKKSRAVGLANVGTGVGQTLMPHLVRYLLENYGFRGACLLLSSLSLHGICGTLLIQPVEWHMKKVEEEIVIDEKQLLFDKHKDIVIRRNSNTYKDAYKNRRATEPELTNGENKNGWDVKISQSHIELNSTHKKTENEGNGVNGKLKRRTLVERRTNKVPHEPQNKTWLKKVYDLFDLSLLSSPRFLNVIIGTAIATTSIQNFSMLYPFFLQNAANLDKEQTAYCMSAVAAADIIGRLLLPVVQDKYRIKARWMIIMTCIWLIVVRQKECRLDQVPAAVGLGMLTMGIIVPPSGYILGWIRDFTGSYIVCITAQNFLLVILLVTWLPDVLYLWVKGRRIKKKDIELTEKP</sequence>
<keyword evidence="1" id="KW-0472">Membrane</keyword>
<gene>
    <name evidence="2" type="ORF">OBRU01_12623</name>
</gene>
<dbReference type="EMBL" id="JTDY01002062">
    <property type="protein sequence ID" value="KOB72204.1"/>
    <property type="molecule type" value="Genomic_DNA"/>
</dbReference>
<keyword evidence="1" id="KW-0812">Transmembrane</keyword>
<dbReference type="InterPro" id="IPR011701">
    <property type="entry name" value="MFS"/>
</dbReference>
<dbReference type="InterPro" id="IPR050327">
    <property type="entry name" value="Proton-linked_MCT"/>
</dbReference>
<organism evidence="2 3">
    <name type="scientific">Operophtera brumata</name>
    <name type="common">Winter moth</name>
    <name type="synonym">Phalaena brumata</name>
    <dbReference type="NCBI Taxonomy" id="104452"/>
    <lineage>
        <taxon>Eukaryota</taxon>
        <taxon>Metazoa</taxon>
        <taxon>Ecdysozoa</taxon>
        <taxon>Arthropoda</taxon>
        <taxon>Hexapoda</taxon>
        <taxon>Insecta</taxon>
        <taxon>Pterygota</taxon>
        <taxon>Neoptera</taxon>
        <taxon>Endopterygota</taxon>
        <taxon>Lepidoptera</taxon>
        <taxon>Glossata</taxon>
        <taxon>Ditrysia</taxon>
        <taxon>Geometroidea</taxon>
        <taxon>Geometridae</taxon>
        <taxon>Larentiinae</taxon>
        <taxon>Operophtera</taxon>
    </lineage>
</organism>
<accession>A0A0L7L9Z3</accession>
<evidence type="ECO:0000313" key="2">
    <source>
        <dbReference type="EMBL" id="KOB72204.1"/>
    </source>
</evidence>
<dbReference type="GO" id="GO:0008028">
    <property type="term" value="F:monocarboxylic acid transmembrane transporter activity"/>
    <property type="evidence" value="ECO:0007669"/>
    <property type="project" value="TreeGrafter"/>
</dbReference>
<dbReference type="InterPro" id="IPR036259">
    <property type="entry name" value="MFS_trans_sf"/>
</dbReference>
<feature type="transmembrane region" description="Helical" evidence="1">
    <location>
        <begin position="92"/>
        <end position="111"/>
    </location>
</feature>
<dbReference type="PANTHER" id="PTHR11360">
    <property type="entry name" value="MONOCARBOXYLATE TRANSPORTER"/>
    <property type="match status" value="1"/>
</dbReference>
<feature type="transmembrane region" description="Helical" evidence="1">
    <location>
        <begin position="454"/>
        <end position="482"/>
    </location>
</feature>
<evidence type="ECO:0000313" key="3">
    <source>
        <dbReference type="Proteomes" id="UP000037510"/>
    </source>
</evidence>
<feature type="transmembrane region" description="Helical" evidence="1">
    <location>
        <begin position="27"/>
        <end position="54"/>
    </location>
</feature>
<feature type="transmembrane region" description="Helical" evidence="1">
    <location>
        <begin position="118"/>
        <end position="136"/>
    </location>
</feature>
<dbReference type="AlphaFoldDB" id="A0A0L7L9Z3"/>
<reference evidence="2 3" key="1">
    <citation type="journal article" date="2015" name="Genome Biol. Evol.">
        <title>The genome of winter moth (Operophtera brumata) provides a genomic perspective on sexual dimorphism and phenology.</title>
        <authorList>
            <person name="Derks M.F."/>
            <person name="Smit S."/>
            <person name="Salis L."/>
            <person name="Schijlen E."/>
            <person name="Bossers A."/>
            <person name="Mateman C."/>
            <person name="Pijl A.S."/>
            <person name="de Ridder D."/>
            <person name="Groenen M.A."/>
            <person name="Visser M.E."/>
            <person name="Megens H.J."/>
        </authorList>
    </citation>
    <scope>NUCLEOTIDE SEQUENCE [LARGE SCALE GENOMIC DNA]</scope>
    <source>
        <strain evidence="2">WM2013NL</strain>
        <tissue evidence="2">Head and thorax</tissue>
    </source>
</reference>
<dbReference type="SUPFAM" id="SSF103473">
    <property type="entry name" value="MFS general substrate transporter"/>
    <property type="match status" value="1"/>
</dbReference>
<feature type="transmembrane region" description="Helical" evidence="1">
    <location>
        <begin position="425"/>
        <end position="448"/>
    </location>
</feature>
<evidence type="ECO:0000256" key="1">
    <source>
        <dbReference type="SAM" id="Phobius"/>
    </source>
</evidence>
<name>A0A0L7L9Z3_OPEBR</name>
<comment type="caution">
    <text evidence="2">The sequence shown here is derived from an EMBL/GenBank/DDBJ whole genome shotgun (WGS) entry which is preliminary data.</text>
</comment>
<keyword evidence="3" id="KW-1185">Reference proteome</keyword>